<dbReference type="EMBL" id="QPJI01000006">
    <property type="protein sequence ID" value="RCW69003.1"/>
    <property type="molecule type" value="Genomic_DNA"/>
</dbReference>
<dbReference type="InterPro" id="IPR007712">
    <property type="entry name" value="RelE/ParE_toxin"/>
</dbReference>
<name>A0A368XM04_MARNT</name>
<evidence type="ECO:0000256" key="1">
    <source>
        <dbReference type="ARBA" id="ARBA00022649"/>
    </source>
</evidence>
<comment type="caution">
    <text evidence="2">The sequence shown here is derived from an EMBL/GenBank/DDBJ whole genome shotgun (WGS) entry which is preliminary data.</text>
</comment>
<evidence type="ECO:0000313" key="2">
    <source>
        <dbReference type="EMBL" id="RCW69003.1"/>
    </source>
</evidence>
<dbReference type="InterPro" id="IPR035093">
    <property type="entry name" value="RelE/ParE_toxin_dom_sf"/>
</dbReference>
<dbReference type="AlphaFoldDB" id="A0A368XM04"/>
<dbReference type="Proteomes" id="UP000253647">
    <property type="component" value="Unassembled WGS sequence"/>
</dbReference>
<dbReference type="Pfam" id="PF05016">
    <property type="entry name" value="ParE_toxin"/>
    <property type="match status" value="1"/>
</dbReference>
<accession>A0A368XM04</accession>
<sequence>MGYTLTLRKDAELDVGAHFEFYEEKREGLGHDFLLCLEEALDKVQRNPLIYRKIHRELRRIPIRRFPYRIFYLVQGQEVIVTAIFHARKDPASWSGRA</sequence>
<proteinExistence type="predicted"/>
<organism evidence="2 3">
    <name type="scientific">Marinobacter nauticus</name>
    <name type="common">Marinobacter hydrocarbonoclasticus</name>
    <name type="synonym">Marinobacter aquaeolei</name>
    <dbReference type="NCBI Taxonomy" id="2743"/>
    <lineage>
        <taxon>Bacteria</taxon>
        <taxon>Pseudomonadati</taxon>
        <taxon>Pseudomonadota</taxon>
        <taxon>Gammaproteobacteria</taxon>
        <taxon>Pseudomonadales</taxon>
        <taxon>Marinobacteraceae</taxon>
        <taxon>Marinobacter</taxon>
    </lineage>
</organism>
<keyword evidence="1" id="KW-1277">Toxin-antitoxin system</keyword>
<reference evidence="2 3" key="1">
    <citation type="submission" date="2018-07" db="EMBL/GenBank/DDBJ databases">
        <title>Freshwater and sediment microbial communities from various areas in North America, analyzing microbe dynamics in response to fracking.</title>
        <authorList>
            <person name="Lamendella R."/>
        </authorList>
    </citation>
    <scope>NUCLEOTIDE SEQUENCE [LARGE SCALE GENOMIC DNA]</scope>
    <source>
        <strain evidence="2 3">105B</strain>
    </source>
</reference>
<dbReference type="Gene3D" id="3.30.2310.20">
    <property type="entry name" value="RelE-like"/>
    <property type="match status" value="1"/>
</dbReference>
<protein>
    <submittedName>
        <fullName evidence="2">ParE-like toxin of type II ParDE toxin-antitoxin system</fullName>
    </submittedName>
</protein>
<dbReference type="RefSeq" id="WP_114434416.1">
    <property type="nucleotide sequence ID" value="NZ_QPJI01000006.1"/>
</dbReference>
<gene>
    <name evidence="2" type="ORF">DET61_10698</name>
</gene>
<evidence type="ECO:0000313" key="3">
    <source>
        <dbReference type="Proteomes" id="UP000253647"/>
    </source>
</evidence>